<protein>
    <submittedName>
        <fullName evidence="2">VWA domain-containing protein</fullName>
    </submittedName>
</protein>
<keyword evidence="1" id="KW-0732">Signal</keyword>
<name>A0A9J7BPB5_9BACT</name>
<feature type="signal peptide" evidence="1">
    <location>
        <begin position="1"/>
        <end position="22"/>
    </location>
</feature>
<gene>
    <name evidence="2" type="ORF">MOP44_00635</name>
</gene>
<dbReference type="AlphaFoldDB" id="A0A9J7BPB5"/>
<dbReference type="EMBL" id="CP093313">
    <property type="protein sequence ID" value="UWZ84455.1"/>
    <property type="molecule type" value="Genomic_DNA"/>
</dbReference>
<dbReference type="RefSeq" id="WP_260793960.1">
    <property type="nucleotide sequence ID" value="NZ_CP093313.1"/>
</dbReference>
<reference evidence="2" key="1">
    <citation type="submission" date="2021-04" db="EMBL/GenBank/DDBJ databases">
        <title>Phylogenetic analysis of Acidobacteriaceae.</title>
        <authorList>
            <person name="Qiu L."/>
            <person name="Zhang Q."/>
        </authorList>
    </citation>
    <scope>NUCLEOTIDE SEQUENCE</scope>
    <source>
        <strain evidence="2">DSM 25168</strain>
    </source>
</reference>
<keyword evidence="3" id="KW-1185">Reference proteome</keyword>
<dbReference type="InterPro" id="IPR017802">
    <property type="entry name" value="VWFA-rel_acidobac-type"/>
</dbReference>
<evidence type="ECO:0000313" key="2">
    <source>
        <dbReference type="EMBL" id="UWZ84455.1"/>
    </source>
</evidence>
<accession>A0A9J7BPB5</accession>
<dbReference type="NCBIfam" id="TIGR03436">
    <property type="entry name" value="acidobact_VWFA"/>
    <property type="match status" value="1"/>
</dbReference>
<feature type="chain" id="PRO_5039906514" evidence="1">
    <location>
        <begin position="23"/>
        <end position="1030"/>
    </location>
</feature>
<dbReference type="Proteomes" id="UP001059380">
    <property type="component" value="Chromosome"/>
</dbReference>
<organism evidence="2 3">
    <name type="scientific">Occallatibacter riparius</name>
    <dbReference type="NCBI Taxonomy" id="1002689"/>
    <lineage>
        <taxon>Bacteria</taxon>
        <taxon>Pseudomonadati</taxon>
        <taxon>Acidobacteriota</taxon>
        <taxon>Terriglobia</taxon>
        <taxon>Terriglobales</taxon>
        <taxon>Acidobacteriaceae</taxon>
        <taxon>Occallatibacter</taxon>
    </lineage>
</organism>
<evidence type="ECO:0000313" key="3">
    <source>
        <dbReference type="Proteomes" id="UP001059380"/>
    </source>
</evidence>
<evidence type="ECO:0000256" key="1">
    <source>
        <dbReference type="SAM" id="SignalP"/>
    </source>
</evidence>
<dbReference type="KEGG" id="orp:MOP44_00635"/>
<sequence>MRRAIFIGVISAWLAGSVPAFAVQKVTADELEKAVAQAQNLPDTDAAAEIYDLELTERLSQARLAKALAGLQGPKAQRTLLGVADRAAFLALPAGEIPAKAAPDVAEQRRILGLTVQYVTDTVTQLPHFSASRTVTHFESAPGPEDKAADFGGLRAVRLTHAVLQYSNGEERVEAVPEKASAKKTGPEQGLRTWGVFGPILTQVLLDAANNKLAWSHWEEGAAGPVAVFRYQVSREKSHYQVRYCCTVLKFGLETNEFQEMTGYHGEIAVDPQTGTIVRLALQADLAPTDPTTRADVAVEYAPVELGGKVYVAPTRSVSISVGRVLKLAPDWSGVNRPANGPPQLLLNHTEFGQYHLFRGDTRILTEAEEKTAKMAPDATLPTAAATTTTQADGQPADEVLSDVAAPAGEAVIGVTGGDASEISATATAALPDNAARATEPQAGQASSGFVLHLNARLVDVNVVALDKKGHPITGLKREDFEVYDNGVKQDLRSFSQMDWEGATTPAATSQEKPGAMPTFSNRDEKKVVAGSEVNTLVFVVDPSNLIWNDLVDARRQMLEFLKKLPANERAALYVMRYHGYQVLEEATTDHARVAARLAKWMPSAQDLLNARDMEDRNRQTMEYVHSPEDMLSVNGNFTLDSQSNMQAPDPKLREMGSNPGPNALDVLVLIGRHLAPMPGHKSVVWVTSDNALADWNRMSVSVDKKSKYIEPIALRTQEAMNDAHASVYPLDASRLEASTINANIGNRNVELSPAFQRPPGLEKQMEGAEMTAGPDANPFAQNRDPRAGRLTAQLQQDIKPIQGVFREVAEATGGKAFRRSSNILGELDGVEEESRATYLLGFTPSEAADGQYHRLTVKLVGHKDATLRFRTGYQYEKEPTTLKERFAQAVWEPTDAQEIAVSAQPVTDAAGHALRVTVAGTDLDLTQQQLAHANGAATGQQLWSGKLDIFLIQRDETGRKAHVTGQTVGLHLKPATYQHAVSEGLTFDQRIALQPKTTVASLRVVVVDVNSGRIGSVTVPATALGVKAD</sequence>
<proteinExistence type="predicted"/>